<accession>A0A8K0ED98</accession>
<dbReference type="SMART" id="SM00612">
    <property type="entry name" value="Kelch"/>
    <property type="match status" value="5"/>
</dbReference>
<dbReference type="Proteomes" id="UP000838412">
    <property type="component" value="Chromosome 15"/>
</dbReference>
<dbReference type="Gene3D" id="3.30.710.10">
    <property type="entry name" value="Potassium Channel Kv1.1, Chain A"/>
    <property type="match status" value="1"/>
</dbReference>
<name>A0A8K0ED98_BRALA</name>
<reference evidence="4" key="1">
    <citation type="submission" date="2022-01" db="EMBL/GenBank/DDBJ databases">
        <authorList>
            <person name="Braso-Vives M."/>
        </authorList>
    </citation>
    <scope>NUCLEOTIDE SEQUENCE</scope>
</reference>
<dbReference type="Gene3D" id="2.120.10.80">
    <property type="entry name" value="Kelch-type beta propeller"/>
    <property type="match status" value="1"/>
</dbReference>
<proteinExistence type="predicted"/>
<dbReference type="SMART" id="SM00225">
    <property type="entry name" value="BTB"/>
    <property type="match status" value="1"/>
</dbReference>
<dbReference type="SUPFAM" id="SSF54695">
    <property type="entry name" value="POZ domain"/>
    <property type="match status" value="1"/>
</dbReference>
<dbReference type="Pfam" id="PF24681">
    <property type="entry name" value="Kelch_KLHDC2_KLHL20_DRC7"/>
    <property type="match status" value="1"/>
</dbReference>
<evidence type="ECO:0000313" key="4">
    <source>
        <dbReference type="EMBL" id="CAH1246682.1"/>
    </source>
</evidence>
<dbReference type="PANTHER" id="PTHR45632:SF27">
    <property type="entry name" value="KELCH-LIKE PROTEIN 9"/>
    <property type="match status" value="1"/>
</dbReference>
<dbReference type="InterPro" id="IPR000210">
    <property type="entry name" value="BTB/POZ_dom"/>
</dbReference>
<evidence type="ECO:0000256" key="1">
    <source>
        <dbReference type="ARBA" id="ARBA00022441"/>
    </source>
</evidence>
<dbReference type="Pfam" id="PF00651">
    <property type="entry name" value="BTB"/>
    <property type="match status" value="1"/>
</dbReference>
<keyword evidence="2" id="KW-0677">Repeat</keyword>
<dbReference type="InterPro" id="IPR017096">
    <property type="entry name" value="BTB-kelch_protein"/>
</dbReference>
<dbReference type="Pfam" id="PF07707">
    <property type="entry name" value="BACK"/>
    <property type="match status" value="1"/>
</dbReference>
<evidence type="ECO:0000256" key="2">
    <source>
        <dbReference type="ARBA" id="ARBA00022737"/>
    </source>
</evidence>
<evidence type="ECO:0000313" key="5">
    <source>
        <dbReference type="Proteomes" id="UP000838412"/>
    </source>
</evidence>
<keyword evidence="1" id="KW-0880">Kelch repeat</keyword>
<protein>
    <submittedName>
        <fullName evidence="4">KLHL13 protein</fullName>
    </submittedName>
</protein>
<organism evidence="4 5">
    <name type="scientific">Branchiostoma lanceolatum</name>
    <name type="common">Common lancelet</name>
    <name type="synonym">Amphioxus lanceolatum</name>
    <dbReference type="NCBI Taxonomy" id="7740"/>
    <lineage>
        <taxon>Eukaryota</taxon>
        <taxon>Metazoa</taxon>
        <taxon>Chordata</taxon>
        <taxon>Cephalochordata</taxon>
        <taxon>Leptocardii</taxon>
        <taxon>Amphioxiformes</taxon>
        <taxon>Branchiostomatidae</taxon>
        <taxon>Branchiostoma</taxon>
    </lineage>
</organism>
<dbReference type="InterPro" id="IPR006652">
    <property type="entry name" value="Kelch_1"/>
</dbReference>
<dbReference type="PROSITE" id="PS50097">
    <property type="entry name" value="BTB"/>
    <property type="match status" value="1"/>
</dbReference>
<sequence>MTSLPVRPEDLQLPVSLTRTYKSKVHGGDLLRGLNALRAEDSLCDVTLTAEQRSFPVHRVVMAALTDYFRAMFAGRLRESREDCIELLGVTAVGLHHVIEYAYTAQVRITPDNILDVLEAANHLQVKSLIDVCCNYLREGLELKNHRAVLTIADAFGLTHLRVSVESHIVKNFRLFTEEPEFMELDYIKLCSFLARDDLEGCWELSLFDVAAQWLLNKPQRLQYARQVMACIRFPLIREDLLKEVVESQYDFMKTDPTCQPLLEEARQYHSNVLMQPALQTARTQIRNTKEHMLVVGGEGDLGVMDSVLEVVMEARVERWDRPALPNAMAYHRVASLDNFAYVVGGQNAVNHPVDLGHSGIGDVFRFDPRRNEWTQVMSLTELRTDFALVEAKGCLYAIGGRNESQNCLSSVERYDPKQNLWTRVADLPEALHGHAGCKLGGNIYISGGFSLTLRMRISQVYRYNIDGDSWHEETGMVTRRAWHNMAAVGNKIFVLGGNEKNPNGEQIDLKLVECYNPSTRQWAVMANMPIPQSESSCLVLEEKIYVLGGYRWDTQQFLSVISQFDPARNEWRICNNGLPEPLSGVGCCTMVFEKRWWQENQEVSD</sequence>
<dbReference type="SMART" id="SM00875">
    <property type="entry name" value="BACK"/>
    <property type="match status" value="1"/>
</dbReference>
<evidence type="ECO:0000259" key="3">
    <source>
        <dbReference type="PROSITE" id="PS50097"/>
    </source>
</evidence>
<dbReference type="Gene3D" id="1.25.40.420">
    <property type="match status" value="1"/>
</dbReference>
<dbReference type="AlphaFoldDB" id="A0A8K0ED98"/>
<keyword evidence="5" id="KW-1185">Reference proteome</keyword>
<dbReference type="InterPro" id="IPR011705">
    <property type="entry name" value="BACK"/>
</dbReference>
<feature type="domain" description="BTB" evidence="3">
    <location>
        <begin position="44"/>
        <end position="111"/>
    </location>
</feature>
<gene>
    <name evidence="4" type="primary">KLHL13</name>
    <name evidence="4" type="ORF">BLAG_LOCUS8624</name>
</gene>
<dbReference type="InterPro" id="IPR011333">
    <property type="entry name" value="SKP1/BTB/POZ_sf"/>
</dbReference>
<dbReference type="PANTHER" id="PTHR45632">
    <property type="entry name" value="LD33804P"/>
    <property type="match status" value="1"/>
</dbReference>
<dbReference type="InterPro" id="IPR015915">
    <property type="entry name" value="Kelch-typ_b-propeller"/>
</dbReference>
<dbReference type="PIRSF" id="PIRSF037037">
    <property type="entry name" value="Kelch-like_protein_gigaxonin"/>
    <property type="match status" value="1"/>
</dbReference>
<dbReference type="SUPFAM" id="SSF117281">
    <property type="entry name" value="Kelch motif"/>
    <property type="match status" value="1"/>
</dbReference>
<dbReference type="OrthoDB" id="1925334at2759"/>
<dbReference type="EMBL" id="OV696700">
    <property type="protein sequence ID" value="CAH1246682.1"/>
    <property type="molecule type" value="Genomic_DNA"/>
</dbReference>